<feature type="region of interest" description="Disordered" evidence="1">
    <location>
        <begin position="24"/>
        <end position="68"/>
    </location>
</feature>
<evidence type="ECO:0000313" key="3">
    <source>
        <dbReference type="WBParaSite" id="nRc.2.0.1.t21348-RA"/>
    </source>
</evidence>
<dbReference type="WBParaSite" id="nRc.2.0.1.t21348-RA">
    <property type="protein sequence ID" value="nRc.2.0.1.t21348-RA"/>
    <property type="gene ID" value="nRc.2.0.1.g21348"/>
</dbReference>
<dbReference type="AlphaFoldDB" id="A0A915J6I1"/>
<reference evidence="3" key="1">
    <citation type="submission" date="2022-11" db="UniProtKB">
        <authorList>
            <consortium name="WormBaseParasite"/>
        </authorList>
    </citation>
    <scope>IDENTIFICATION</scope>
</reference>
<keyword evidence="2" id="KW-1185">Reference proteome</keyword>
<sequence>MYHCTSSDHGQSFCLGTQPNSFRDMKTLTPTRHPKLLTALKVPKKKKKKQKDEWNQSPDISDDEDPSLQPKKLYDDAQCFQAAVASAMKSGLRHRLIELLEFPVSPIYKLAVCDRLDFENNTPLPMEVNDVWTERLAADQPLGDLTYHGTHYGYLPNAILSLLQVDGECAHVCIPIADHALAHALTTEELLECPTLATAPEPTDDKLLEMLIFDCNMVKLPQLATLSASQEQTTTTVITASATQINDFLKLVLKSIL</sequence>
<evidence type="ECO:0000256" key="1">
    <source>
        <dbReference type="SAM" id="MobiDB-lite"/>
    </source>
</evidence>
<accession>A0A915J6I1</accession>
<organism evidence="2 3">
    <name type="scientific">Romanomermis culicivorax</name>
    <name type="common">Nematode worm</name>
    <dbReference type="NCBI Taxonomy" id="13658"/>
    <lineage>
        <taxon>Eukaryota</taxon>
        <taxon>Metazoa</taxon>
        <taxon>Ecdysozoa</taxon>
        <taxon>Nematoda</taxon>
        <taxon>Enoplea</taxon>
        <taxon>Dorylaimia</taxon>
        <taxon>Mermithida</taxon>
        <taxon>Mermithoidea</taxon>
        <taxon>Mermithidae</taxon>
        <taxon>Romanomermis</taxon>
    </lineage>
</organism>
<dbReference type="Proteomes" id="UP000887565">
    <property type="component" value="Unplaced"/>
</dbReference>
<proteinExistence type="predicted"/>
<protein>
    <submittedName>
        <fullName evidence="3">Uncharacterized protein</fullName>
    </submittedName>
</protein>
<name>A0A915J6I1_ROMCU</name>
<evidence type="ECO:0000313" key="2">
    <source>
        <dbReference type="Proteomes" id="UP000887565"/>
    </source>
</evidence>